<protein>
    <submittedName>
        <fullName evidence="1">RCG58757</fullName>
    </submittedName>
</protein>
<name>A6JLE0_RAT</name>
<dbReference type="Proteomes" id="UP000234681">
    <property type="component" value="Chromosome 11"/>
</dbReference>
<proteinExistence type="predicted"/>
<accession>A6JLE0</accession>
<reference evidence="2" key="1">
    <citation type="submission" date="2005-09" db="EMBL/GenBank/DDBJ databases">
        <authorList>
            <person name="Mural R.J."/>
            <person name="Li P.W."/>
            <person name="Adams M.D."/>
            <person name="Amanatides P.G."/>
            <person name="Baden-Tillson H."/>
            <person name="Barnstead M."/>
            <person name="Chin S.H."/>
            <person name="Dew I."/>
            <person name="Evans C.A."/>
            <person name="Ferriera S."/>
            <person name="Flanigan M."/>
            <person name="Fosler C."/>
            <person name="Glodek A."/>
            <person name="Gu Z."/>
            <person name="Holt R.A."/>
            <person name="Jennings D."/>
            <person name="Kraft C.L."/>
            <person name="Lu F."/>
            <person name="Nguyen T."/>
            <person name="Nusskern D.R."/>
            <person name="Pfannkoch C.M."/>
            <person name="Sitter C."/>
            <person name="Sutton G.G."/>
            <person name="Venter J.C."/>
            <person name="Wang Z."/>
            <person name="Woodage T."/>
            <person name="Zheng X.H."/>
            <person name="Zhong F."/>
        </authorList>
    </citation>
    <scope>NUCLEOTIDE SEQUENCE [LARGE SCALE GENOMIC DNA]</scope>
    <source>
        <strain>BN</strain>
        <strain evidence="2">Sprague-Dawley</strain>
    </source>
</reference>
<gene>
    <name evidence="1" type="ORF">rCG_58757</name>
</gene>
<organism evidence="1 2">
    <name type="scientific">Rattus norvegicus</name>
    <name type="common">Rat</name>
    <dbReference type="NCBI Taxonomy" id="10116"/>
    <lineage>
        <taxon>Eukaryota</taxon>
        <taxon>Metazoa</taxon>
        <taxon>Chordata</taxon>
        <taxon>Craniata</taxon>
        <taxon>Vertebrata</taxon>
        <taxon>Euteleostomi</taxon>
        <taxon>Mammalia</taxon>
        <taxon>Eutheria</taxon>
        <taxon>Euarchontoglires</taxon>
        <taxon>Glires</taxon>
        <taxon>Rodentia</taxon>
        <taxon>Myomorpha</taxon>
        <taxon>Muroidea</taxon>
        <taxon>Muridae</taxon>
        <taxon>Murinae</taxon>
        <taxon>Rattus</taxon>
    </lineage>
</organism>
<sequence>MQDRETEGMSIKLHLSCCCVNQGLQSTQTAPELIWKPRQSFTF</sequence>
<dbReference type="AlphaFoldDB" id="A6JLE0"/>
<evidence type="ECO:0000313" key="1">
    <source>
        <dbReference type="EMBL" id="EDM10705.1"/>
    </source>
</evidence>
<evidence type="ECO:0000313" key="2">
    <source>
        <dbReference type="Proteomes" id="UP000234681"/>
    </source>
</evidence>
<dbReference type="EMBL" id="CH473989">
    <property type="protein sequence ID" value="EDM10705.1"/>
    <property type="molecule type" value="Genomic_DNA"/>
</dbReference>